<organism evidence="1 2">
    <name type="scientific">Durusdinium trenchii</name>
    <dbReference type="NCBI Taxonomy" id="1381693"/>
    <lineage>
        <taxon>Eukaryota</taxon>
        <taxon>Sar</taxon>
        <taxon>Alveolata</taxon>
        <taxon>Dinophyceae</taxon>
        <taxon>Suessiales</taxon>
        <taxon>Symbiodiniaceae</taxon>
        <taxon>Durusdinium</taxon>
    </lineage>
</organism>
<sequence length="2190" mass="240485">MHVSHRGTWLQRRCFGVLVVLGLHLIQVSGNFTVVLNASTPPWRQNPSGSNLQLLVRRLQDDPKVITGQLDYTRTSFSFTFENDIEAPILCQPTTCQPTAIGIYAGVTISQVEIIIDPDTFNAPGAKLRIVFDAVDRAGANVGQCRYGNFAYGAHSAIVPQPWAGVGASTISLDGSMQAKIDLANFIPLLFKMGGIYHICYSDDGSFDPGHTDIVPQRIEVYGVFDHRTQCAEDETCLTYRPYHCFLRRQAYNNMDDTYGGTSSCVVDYSYEGAGFTGFPGLGSWTGPFATTHDADGKVTNDVARTCGSSGFNDYPAVFLCNANGACGAITDARDPYITPDAAHSYKRITIPPGRPDLQGPDYQAYAVAACYCPDFQRCDEFSPDFVQQVGLLYFYATKVCPNGFEATMCALDFTGAAPQHRFALRVECPSTACAYADKSRVKIVQQAATNNLPYWDPTATCSSAVHGVNSEGLQVLPMDDNPDVATMHGGLRQDYKLWNFKNSSSGLIFDPKTSGFQFRTGPTDHELRSRYSGETFDVCYCDGDCTTSSNWFKVGQLRFAPFQLVSSVSNTSVLQEEFIIEYMNMPGTFGFYRPWVDYGVMGLQEGGALKLVSDPTLTLTDAGCVTAPYDRTLVDPNTLTSQNAGQAYAGTMDPAKDVNKLMFNGGQVATAMTVIKAGFISVCYCARPVLDTPGVCAHDQWVLVNRMTIRGPGPGQSWTVSTNVVFRIEYFGWGLAKDDQIRIIPAASECSDVNGNPRAAWGVTNIKVGCPHPCSEVGEVNAVLNGDISVGVLSSDTYMCDNQNADCRTNDIKAVTVLDENTTELEFEASSSLADGDLITLGENFICAPGQSIIVCNEERLSVLRGRFNLADRLDNHNSAPNEYISGHAVTVNPTDPQKVTIRVGWPDPKPQFSVLYLENRRGRWQRHSKAISREEIMGEKERINMKVCWKYTPAMGASGPMPRHVAQVGTLTLLDPNSMSDCLVSLTSLVKNQQTPYAPMIISFRTATAETGKRYSSLQGRMRLRIYFVRTVALKATFTDGAAIEENQGEDELNEARQYICGKLFREVWSSDEINGFPMPRGCYYRTYGQTQELNILFGRKNGLAPGKFYQLVLSGVAMDEAVRNGEYVHIFTTDDVDLHPYLALERGIAPLYRSPQDAAYGSQGVKFAETEGVKISSGDGTEMLELKGGVELHLALKGDPLGGGISASAVLRIFLWPLTQWNVANACTVACIPHDQVSAPCGAVQDCKGDAIIPNFHQNYLRIVLPSAMATITEFVSHTLVFPDLVLPQGGFFSTRLAAQISKPDDTKPHYTESSGDYIYKMPNQGVGVGKLVEFYGDGDQRPYRGDKQNVLYASIVLPATLFAAVQTADAQLILTLPIGYECVRTPDINGESPWRAEDTLGVFMDEIPQGTGSLDEGGGTRGWSVSENTCVFTLRQNAVVYAGSSLYIRVTANNPEDALKRTDANNRWQVTMTSKGYHQYFVTFPPVIFNTIVQNFSSNTAVMGKIQDALIVPSNYMYSEGGVVMSQGYLNIFFRSEQGTGVEASVHVEAPEGFSFSPNPCQVTDLEDSYYSTPGQMGSPTRRLPGLVSCEHRTHPYNHAAIKMMGAILSNSYYAFGLWVSNAEDYLASQRTAWRIFTLDMNDYRVDGTAMPIASLAHTATSLPMSSDSTQTSFGLYRAELNTPTVLNVQVSVMSTMPYRLSMARTTVTILPLRVIERISSTLRVTSPFGYDWDFQDSEFRHLALFPNATQSLVLLGTNADLPGGYPLRQGNVLLWNQESLYWPNETYGFQTFIRVPDRTPTASPNAFIFEFGHEGTSLQSRHAASMVPATEVRALTNAVLEYKTNVETKVNTITFQIQTVTEVQQGGGIIIEGPLGFEFPNPCQPQAASMARGSTYQVEPMVSKVMSLPMDVACTFQMGTAPMGRSVIRIAAGASGMAPGLYRFQILGKNPSTVMPNPVDNSKPCMRQHCWDFHSLEDLNNMNSRLDAMISVPSFTINSKMVEALLPTITREQQAASLRDDRPNSRNPLIFAFKLANTVVLPADMLVRGPLGTIFREDCGEDVEVRPNEVFGTGQTLPSEYAQWPQGVAVVSCRGEGPDARILIDPGVSDGLLRELFYPIRVAPLHNPTTQPLDNQWTLDFNGESSDPFEGFMLWTFTRASLLTATTGRSTTVTGEPFFVNPVWH</sequence>
<dbReference type="Proteomes" id="UP001642484">
    <property type="component" value="Unassembled WGS sequence"/>
</dbReference>
<accession>A0ABP0KYN3</accession>
<reference evidence="1 2" key="1">
    <citation type="submission" date="2024-02" db="EMBL/GenBank/DDBJ databases">
        <authorList>
            <person name="Chen Y."/>
            <person name="Shah S."/>
            <person name="Dougan E. K."/>
            <person name="Thang M."/>
            <person name="Chan C."/>
        </authorList>
    </citation>
    <scope>NUCLEOTIDE SEQUENCE [LARGE SCALE GENOMIC DNA]</scope>
</reference>
<evidence type="ECO:0000313" key="2">
    <source>
        <dbReference type="Proteomes" id="UP001642484"/>
    </source>
</evidence>
<comment type="caution">
    <text evidence="1">The sequence shown here is derived from an EMBL/GenBank/DDBJ whole genome shotgun (WGS) entry which is preliminary data.</text>
</comment>
<proteinExistence type="predicted"/>
<dbReference type="EMBL" id="CAXAMN010010291">
    <property type="protein sequence ID" value="CAK9031368.1"/>
    <property type="molecule type" value="Genomic_DNA"/>
</dbReference>
<protein>
    <recommendedName>
        <fullName evidence="3">Protein arginine methyltransferase 10</fullName>
    </recommendedName>
</protein>
<gene>
    <name evidence="1" type="ORF">CCMP2556_LOCUS18259</name>
</gene>
<evidence type="ECO:0008006" key="3">
    <source>
        <dbReference type="Google" id="ProtNLM"/>
    </source>
</evidence>
<evidence type="ECO:0000313" key="1">
    <source>
        <dbReference type="EMBL" id="CAK9031368.1"/>
    </source>
</evidence>
<keyword evidence="2" id="KW-1185">Reference proteome</keyword>
<name>A0ABP0KYN3_9DINO</name>